<dbReference type="Proteomes" id="UP000266906">
    <property type="component" value="Unassembled WGS sequence"/>
</dbReference>
<sequence length="159" mass="16547">MLAESLVALAGAGGTALVGAMATDAWQTVRDRAARLFGRGGAVGQEVVEARLDRDAGLVALASEPDRARQGLAAGWQVELEALLTEHPELAEELRVFVEQTVAALPRAEQNWTLNVTARDHGRAYGAIGGNVVVHEAAQPDPPRGPVPDGGGEAGEGQR</sequence>
<organism evidence="2 3">
    <name type="scientific">Kitasatospora cineracea</name>
    <dbReference type="NCBI Taxonomy" id="88074"/>
    <lineage>
        <taxon>Bacteria</taxon>
        <taxon>Bacillati</taxon>
        <taxon>Actinomycetota</taxon>
        <taxon>Actinomycetes</taxon>
        <taxon>Kitasatosporales</taxon>
        <taxon>Streptomycetaceae</taxon>
        <taxon>Kitasatospora</taxon>
    </lineage>
</organism>
<evidence type="ECO:0000256" key="1">
    <source>
        <dbReference type="SAM" id="MobiDB-lite"/>
    </source>
</evidence>
<keyword evidence="3" id="KW-1185">Reference proteome</keyword>
<accession>A0A3N4SGK6</accession>
<reference evidence="2 3" key="1">
    <citation type="submission" date="2018-11" db="EMBL/GenBank/DDBJ databases">
        <title>Sequencing the genomes of 1000 actinobacteria strains.</title>
        <authorList>
            <person name="Klenk H.-P."/>
        </authorList>
    </citation>
    <scope>NUCLEOTIDE SEQUENCE [LARGE SCALE GENOMIC DNA]</scope>
    <source>
        <strain evidence="2 3">DSM 44781</strain>
    </source>
</reference>
<proteinExistence type="predicted"/>
<dbReference type="RefSeq" id="WP_123818992.1">
    <property type="nucleotide sequence ID" value="NZ_JBEYIY010000100.1"/>
</dbReference>
<evidence type="ECO:0000313" key="3">
    <source>
        <dbReference type="Proteomes" id="UP000266906"/>
    </source>
</evidence>
<protein>
    <submittedName>
        <fullName evidence="2">Uncharacterized protein</fullName>
    </submittedName>
</protein>
<comment type="caution">
    <text evidence="2">The sequence shown here is derived from an EMBL/GenBank/DDBJ whole genome shotgun (WGS) entry which is preliminary data.</text>
</comment>
<evidence type="ECO:0000313" key="2">
    <source>
        <dbReference type="EMBL" id="RPE35614.1"/>
    </source>
</evidence>
<name>A0A3N4SGK6_9ACTN</name>
<gene>
    <name evidence="2" type="ORF">EDD38_3968</name>
</gene>
<feature type="region of interest" description="Disordered" evidence="1">
    <location>
        <begin position="136"/>
        <end position="159"/>
    </location>
</feature>
<dbReference type="AlphaFoldDB" id="A0A3N4SGK6"/>
<dbReference type="EMBL" id="RKQG01000001">
    <property type="protein sequence ID" value="RPE35614.1"/>
    <property type="molecule type" value="Genomic_DNA"/>
</dbReference>
<feature type="compositionally biased region" description="Gly residues" evidence="1">
    <location>
        <begin position="148"/>
        <end position="159"/>
    </location>
</feature>